<dbReference type="Gene3D" id="1.10.1200.20">
    <property type="entry name" value="Colicin E immunity protein"/>
    <property type="match status" value="1"/>
</dbReference>
<organism evidence="1 2">
    <name type="scientific">Litoribacillus peritrichatus</name>
    <dbReference type="NCBI Taxonomy" id="718191"/>
    <lineage>
        <taxon>Bacteria</taxon>
        <taxon>Pseudomonadati</taxon>
        <taxon>Pseudomonadota</taxon>
        <taxon>Gammaproteobacteria</taxon>
        <taxon>Oceanospirillales</taxon>
        <taxon>Oceanospirillaceae</taxon>
        <taxon>Litoribacillus</taxon>
    </lineage>
</organism>
<name>A0ABP7MZN0_9GAMM</name>
<evidence type="ECO:0000313" key="1">
    <source>
        <dbReference type="EMBL" id="GAA3933498.1"/>
    </source>
</evidence>
<dbReference type="Proteomes" id="UP001501565">
    <property type="component" value="Unassembled WGS sequence"/>
</dbReference>
<reference evidence="2" key="1">
    <citation type="journal article" date="2019" name="Int. J. Syst. Evol. Microbiol.">
        <title>The Global Catalogue of Microorganisms (GCM) 10K type strain sequencing project: providing services to taxonomists for standard genome sequencing and annotation.</title>
        <authorList>
            <consortium name="The Broad Institute Genomics Platform"/>
            <consortium name="The Broad Institute Genome Sequencing Center for Infectious Disease"/>
            <person name="Wu L."/>
            <person name="Ma J."/>
        </authorList>
    </citation>
    <scope>NUCLEOTIDE SEQUENCE [LARGE SCALE GENOMIC DNA]</scope>
    <source>
        <strain evidence="2">JCM 17551</strain>
    </source>
</reference>
<evidence type="ECO:0000313" key="2">
    <source>
        <dbReference type="Proteomes" id="UP001501565"/>
    </source>
</evidence>
<gene>
    <name evidence="1" type="ORF">GCM10022277_32620</name>
</gene>
<dbReference type="RefSeq" id="WP_344799655.1">
    <property type="nucleotide sequence ID" value="NZ_BAABBN010000012.1"/>
</dbReference>
<sequence length="70" mass="8188">MHKLNKEELIALVQKIMDCTGSEEEQNEDLYLLQNNVPHPEVTDLIFWHRPELSAEEVVEKALSYKPIQL</sequence>
<protein>
    <submittedName>
        <fullName evidence="1">Bacteriocin immunity protein</fullName>
    </submittedName>
</protein>
<keyword evidence="2" id="KW-1185">Reference proteome</keyword>
<dbReference type="InterPro" id="IPR035900">
    <property type="entry name" value="Colicin_E_sf"/>
</dbReference>
<proteinExistence type="predicted"/>
<accession>A0ABP7MZN0</accession>
<dbReference type="SUPFAM" id="SSF47345">
    <property type="entry name" value="Colicin E immunity proteins"/>
    <property type="match status" value="1"/>
</dbReference>
<dbReference type="EMBL" id="BAABBN010000012">
    <property type="protein sequence ID" value="GAA3933498.1"/>
    <property type="molecule type" value="Genomic_DNA"/>
</dbReference>
<comment type="caution">
    <text evidence="1">The sequence shown here is derived from an EMBL/GenBank/DDBJ whole genome shotgun (WGS) entry which is preliminary data.</text>
</comment>